<dbReference type="OrthoDB" id="10262468at2759"/>
<evidence type="ECO:0000256" key="3">
    <source>
        <dbReference type="SAM" id="MobiDB-lite"/>
    </source>
</evidence>
<reference evidence="5 6" key="1">
    <citation type="submission" date="2018-04" db="EMBL/GenBank/DDBJ databases">
        <authorList>
            <person name="Zhang X."/>
            <person name="Yuan J."/>
            <person name="Li F."/>
            <person name="Xiang J."/>
        </authorList>
    </citation>
    <scope>NUCLEOTIDE SEQUENCE [LARGE SCALE GENOMIC DNA]</scope>
    <source>
        <tissue evidence="5">Muscle</tissue>
    </source>
</reference>
<dbReference type="Gene3D" id="3.40.640.10">
    <property type="entry name" value="Type I PLP-dependent aspartate aminotransferase-like (Major domain)"/>
    <property type="match status" value="1"/>
</dbReference>
<dbReference type="InterPro" id="IPR015422">
    <property type="entry name" value="PyrdxlP-dep_Trfase_small"/>
</dbReference>
<dbReference type="PRINTS" id="PR00753">
    <property type="entry name" value="ACCSYNTHASE"/>
</dbReference>
<feature type="compositionally biased region" description="Basic and acidic residues" evidence="3">
    <location>
        <begin position="18"/>
        <end position="29"/>
    </location>
</feature>
<dbReference type="GO" id="GO:0030170">
    <property type="term" value="F:pyridoxal phosphate binding"/>
    <property type="evidence" value="ECO:0007669"/>
    <property type="project" value="InterPro"/>
</dbReference>
<dbReference type="Proteomes" id="UP000283509">
    <property type="component" value="Unassembled WGS sequence"/>
</dbReference>
<dbReference type="CDD" id="cd00609">
    <property type="entry name" value="AAT_like"/>
    <property type="match status" value="1"/>
</dbReference>
<dbReference type="STRING" id="6689.A0A3R7SPR4"/>
<evidence type="ECO:0000313" key="5">
    <source>
        <dbReference type="EMBL" id="ROT69907.1"/>
    </source>
</evidence>
<dbReference type="InterPro" id="IPR015421">
    <property type="entry name" value="PyrdxlP-dep_Trfase_major"/>
</dbReference>
<feature type="region of interest" description="Disordered" evidence="3">
    <location>
        <begin position="1"/>
        <end position="32"/>
    </location>
</feature>
<protein>
    <submittedName>
        <fullName evidence="5">1-aminocyclopropane-1-carboxylate synthase-like protein 1</fullName>
    </submittedName>
</protein>
<dbReference type="PANTHER" id="PTHR43795">
    <property type="entry name" value="BIFUNCTIONAL ASPARTATE AMINOTRANSFERASE AND GLUTAMATE/ASPARTATE-PREPHENATE AMINOTRANSFERASE-RELATED"/>
    <property type="match status" value="1"/>
</dbReference>
<proteinExistence type="inferred from homology"/>
<keyword evidence="2" id="KW-0663">Pyridoxal phosphate</keyword>
<sequence>MLLERRRQVCHGTRKRDKMGESAKDRRQDPAGVLSRRGAITANYEDFLTQYLTCASANPYHPVTNPEGIINLGTAVNRLMEEELSERLRRGDALSYSPSYQHYYDFDGTRELKGALIGFLGRHFLPAKDIGEDEIVVLNGVTSCLDALSHALCDPGDVIITPTPVYARMFTDVHDRAGAAVLPLVLRQEADSSDESFVLRAEDLEARVEALHQEGRRVRAFMLVHPNNPLGDVYSPQLLSDLMDVCARHEIHFISDEIYALSIFTDEDEPSSRPPFRSVLSLPHPDPDRTHVLWGLSKDFGLAGLRVGVVVSRCAELMTCLRAIAIYKCTPQLVHHAAAALLSDTASIPIPSLRPSSLLSLVRRLYLRLNSERLGRTYRHARGRLEAMGARVREARAALFVWFSIRDFMETDSAEEEMEIHAQLMRAGVYVVPGSKLYGSDPGWIRLIFSVREEELDEGLRRIESVLKSRRKETA</sequence>
<evidence type="ECO:0000256" key="1">
    <source>
        <dbReference type="ARBA" id="ARBA00007441"/>
    </source>
</evidence>
<gene>
    <name evidence="5" type="ORF">C7M84_011865</name>
</gene>
<dbReference type="InterPro" id="IPR004838">
    <property type="entry name" value="NHTrfase_class1_PyrdxlP-BS"/>
</dbReference>
<dbReference type="PROSITE" id="PS00105">
    <property type="entry name" value="AA_TRANSFER_CLASS_1"/>
    <property type="match status" value="1"/>
</dbReference>
<dbReference type="GO" id="GO:0006520">
    <property type="term" value="P:amino acid metabolic process"/>
    <property type="evidence" value="ECO:0007669"/>
    <property type="project" value="TreeGrafter"/>
</dbReference>
<evidence type="ECO:0000259" key="4">
    <source>
        <dbReference type="Pfam" id="PF00155"/>
    </source>
</evidence>
<reference evidence="5 6" key="2">
    <citation type="submission" date="2019-01" db="EMBL/GenBank/DDBJ databases">
        <title>The decoding of complex shrimp genome reveals the adaptation for benthos swimmer, frequently molting mechanism and breeding impact on genome.</title>
        <authorList>
            <person name="Sun Y."/>
            <person name="Gao Y."/>
            <person name="Yu Y."/>
        </authorList>
    </citation>
    <scope>NUCLEOTIDE SEQUENCE [LARGE SCALE GENOMIC DNA]</scope>
    <source>
        <tissue evidence="5">Muscle</tissue>
    </source>
</reference>
<dbReference type="InterPro" id="IPR050478">
    <property type="entry name" value="Ethylene_sulfur-biosynth"/>
</dbReference>
<evidence type="ECO:0000313" key="6">
    <source>
        <dbReference type="Proteomes" id="UP000283509"/>
    </source>
</evidence>
<dbReference type="SUPFAM" id="SSF53383">
    <property type="entry name" value="PLP-dependent transferases"/>
    <property type="match status" value="1"/>
</dbReference>
<dbReference type="PANTHER" id="PTHR43795:SF39">
    <property type="entry name" value="AMINOTRANSFERASE CLASS I_CLASSII DOMAIN-CONTAINING PROTEIN"/>
    <property type="match status" value="1"/>
</dbReference>
<accession>A0A3R7SPR4</accession>
<evidence type="ECO:0000256" key="2">
    <source>
        <dbReference type="ARBA" id="ARBA00022898"/>
    </source>
</evidence>
<dbReference type="InterPro" id="IPR004839">
    <property type="entry name" value="Aminotransferase_I/II_large"/>
</dbReference>
<dbReference type="AlphaFoldDB" id="A0A3R7SPR4"/>
<dbReference type="EMBL" id="QCYY01002502">
    <property type="protein sequence ID" value="ROT69907.1"/>
    <property type="molecule type" value="Genomic_DNA"/>
</dbReference>
<dbReference type="Gene3D" id="3.90.1150.10">
    <property type="entry name" value="Aspartate Aminotransferase, domain 1"/>
    <property type="match status" value="1"/>
</dbReference>
<dbReference type="Pfam" id="PF00155">
    <property type="entry name" value="Aminotran_1_2"/>
    <property type="match status" value="1"/>
</dbReference>
<keyword evidence="6" id="KW-1185">Reference proteome</keyword>
<comment type="similarity">
    <text evidence="1">Belongs to the class-I pyridoxal-phosphate-dependent aminotransferase family.</text>
</comment>
<organism evidence="5 6">
    <name type="scientific">Penaeus vannamei</name>
    <name type="common">Whiteleg shrimp</name>
    <name type="synonym">Litopenaeus vannamei</name>
    <dbReference type="NCBI Taxonomy" id="6689"/>
    <lineage>
        <taxon>Eukaryota</taxon>
        <taxon>Metazoa</taxon>
        <taxon>Ecdysozoa</taxon>
        <taxon>Arthropoda</taxon>
        <taxon>Crustacea</taxon>
        <taxon>Multicrustacea</taxon>
        <taxon>Malacostraca</taxon>
        <taxon>Eumalacostraca</taxon>
        <taxon>Eucarida</taxon>
        <taxon>Decapoda</taxon>
        <taxon>Dendrobranchiata</taxon>
        <taxon>Penaeoidea</taxon>
        <taxon>Penaeidae</taxon>
        <taxon>Penaeus</taxon>
    </lineage>
</organism>
<feature type="domain" description="Aminotransferase class I/classII large" evidence="4">
    <location>
        <begin position="69"/>
        <end position="463"/>
    </location>
</feature>
<dbReference type="InterPro" id="IPR015424">
    <property type="entry name" value="PyrdxlP-dep_Trfase"/>
</dbReference>
<name>A0A3R7SPR4_PENVA</name>
<feature type="compositionally biased region" description="Basic residues" evidence="3">
    <location>
        <begin position="8"/>
        <end position="17"/>
    </location>
</feature>
<comment type="caution">
    <text evidence="5">The sequence shown here is derived from an EMBL/GenBank/DDBJ whole genome shotgun (WGS) entry which is preliminary data.</text>
</comment>
<dbReference type="GO" id="GO:0008483">
    <property type="term" value="F:transaminase activity"/>
    <property type="evidence" value="ECO:0007669"/>
    <property type="project" value="TreeGrafter"/>
</dbReference>